<evidence type="ECO:0000313" key="1">
    <source>
        <dbReference type="EMBL" id="KAI3685626.1"/>
    </source>
</evidence>
<evidence type="ECO:0000313" key="2">
    <source>
        <dbReference type="Proteomes" id="UP001055879"/>
    </source>
</evidence>
<sequence>MEASGLASVTNIYILMLVSNGRSTVNLERPLDNDGDPLAITTAVAVSASGIPPWNWTETPGYGGEGRSSYGRIITVKWVEYTRCIGVDGTTKAIKEAIKFAFGIQSKRAFWLEDKDEVILSS</sequence>
<reference evidence="2" key="1">
    <citation type="journal article" date="2022" name="Mol. Ecol. Resour.">
        <title>The genomes of chicory, endive, great burdock and yacon provide insights into Asteraceae palaeo-polyploidization history and plant inulin production.</title>
        <authorList>
            <person name="Fan W."/>
            <person name="Wang S."/>
            <person name="Wang H."/>
            <person name="Wang A."/>
            <person name="Jiang F."/>
            <person name="Liu H."/>
            <person name="Zhao H."/>
            <person name="Xu D."/>
            <person name="Zhang Y."/>
        </authorList>
    </citation>
    <scope>NUCLEOTIDE SEQUENCE [LARGE SCALE GENOMIC DNA]</scope>
    <source>
        <strain evidence="2">cv. Niubang</strain>
    </source>
</reference>
<dbReference type="Proteomes" id="UP001055879">
    <property type="component" value="Linkage Group LG12"/>
</dbReference>
<proteinExistence type="predicted"/>
<organism evidence="1 2">
    <name type="scientific">Arctium lappa</name>
    <name type="common">Greater burdock</name>
    <name type="synonym">Lappa major</name>
    <dbReference type="NCBI Taxonomy" id="4217"/>
    <lineage>
        <taxon>Eukaryota</taxon>
        <taxon>Viridiplantae</taxon>
        <taxon>Streptophyta</taxon>
        <taxon>Embryophyta</taxon>
        <taxon>Tracheophyta</taxon>
        <taxon>Spermatophyta</taxon>
        <taxon>Magnoliopsida</taxon>
        <taxon>eudicotyledons</taxon>
        <taxon>Gunneridae</taxon>
        <taxon>Pentapetalae</taxon>
        <taxon>asterids</taxon>
        <taxon>campanulids</taxon>
        <taxon>Asterales</taxon>
        <taxon>Asteraceae</taxon>
        <taxon>Carduoideae</taxon>
        <taxon>Cardueae</taxon>
        <taxon>Arctiinae</taxon>
        <taxon>Arctium</taxon>
    </lineage>
</organism>
<protein>
    <submittedName>
        <fullName evidence="1">Uncharacterized protein</fullName>
    </submittedName>
</protein>
<keyword evidence="2" id="KW-1185">Reference proteome</keyword>
<comment type="caution">
    <text evidence="1">The sequence shown here is derived from an EMBL/GenBank/DDBJ whole genome shotgun (WGS) entry which is preliminary data.</text>
</comment>
<reference evidence="1 2" key="2">
    <citation type="journal article" date="2022" name="Mol. Ecol. Resour.">
        <title>The genomes of chicory, endive, great burdock and yacon provide insights into Asteraceae paleo-polyploidization history and plant inulin production.</title>
        <authorList>
            <person name="Fan W."/>
            <person name="Wang S."/>
            <person name="Wang H."/>
            <person name="Wang A."/>
            <person name="Jiang F."/>
            <person name="Liu H."/>
            <person name="Zhao H."/>
            <person name="Xu D."/>
            <person name="Zhang Y."/>
        </authorList>
    </citation>
    <scope>NUCLEOTIDE SEQUENCE [LARGE SCALE GENOMIC DNA]</scope>
    <source>
        <strain evidence="2">cv. Niubang</strain>
    </source>
</reference>
<dbReference type="EMBL" id="CM042058">
    <property type="protein sequence ID" value="KAI3685626.1"/>
    <property type="molecule type" value="Genomic_DNA"/>
</dbReference>
<gene>
    <name evidence="1" type="ORF">L6452_34877</name>
</gene>
<name>A0ACB8YJI0_ARCLA</name>
<accession>A0ACB8YJI0</accession>